<dbReference type="PROSITE" id="PS51085">
    <property type="entry name" value="2FE2S_FER_2"/>
    <property type="match status" value="1"/>
</dbReference>
<evidence type="ECO:0000259" key="1">
    <source>
        <dbReference type="PROSITE" id="PS51085"/>
    </source>
</evidence>
<keyword evidence="3" id="KW-1185">Reference proteome</keyword>
<dbReference type="Proteomes" id="UP000036902">
    <property type="component" value="Chromosome"/>
</dbReference>
<dbReference type="Gene3D" id="3.10.20.30">
    <property type="match status" value="1"/>
</dbReference>
<organism evidence="2 3">
    <name type="scientific">Thauera humireducens</name>
    <dbReference type="NCBI Taxonomy" id="1134435"/>
    <lineage>
        <taxon>Bacteria</taxon>
        <taxon>Pseudomonadati</taxon>
        <taxon>Pseudomonadota</taxon>
        <taxon>Betaproteobacteria</taxon>
        <taxon>Rhodocyclales</taxon>
        <taxon>Zoogloeaceae</taxon>
        <taxon>Thauera</taxon>
    </lineage>
</organism>
<dbReference type="SUPFAM" id="SSF54292">
    <property type="entry name" value="2Fe-2S ferredoxin-like"/>
    <property type="match status" value="1"/>
</dbReference>
<accession>A0A140IDF6</accession>
<protein>
    <submittedName>
        <fullName evidence="2">Ferredoxin</fullName>
    </submittedName>
</protein>
<dbReference type="PROSITE" id="PS00197">
    <property type="entry name" value="2FE2S_FER_1"/>
    <property type="match status" value="1"/>
</dbReference>
<dbReference type="Pfam" id="PF00111">
    <property type="entry name" value="Fer2"/>
    <property type="match status" value="1"/>
</dbReference>
<proteinExistence type="predicted"/>
<dbReference type="InterPro" id="IPR036010">
    <property type="entry name" value="2Fe-2S_ferredoxin-like_sf"/>
</dbReference>
<reference evidence="3" key="1">
    <citation type="submission" date="2016-03" db="EMBL/GenBank/DDBJ databases">
        <authorList>
            <person name="Ma C."/>
            <person name="Zhou S."/>
            <person name="Yang G."/>
        </authorList>
    </citation>
    <scope>NUCLEOTIDE SEQUENCE [LARGE SCALE GENOMIC DNA]</scope>
    <source>
        <strain evidence="3">SgZ-1</strain>
    </source>
</reference>
<gene>
    <name evidence="2" type="ORF">AC731_001755</name>
</gene>
<sequence length="106" mass="11070">MGQRFAVTIEDSGERVSCAEQDSVLHAMEALGRKGIPVGCRGGGCGVCKVRITGGAYHTRKMSRACVSEAEEADGVVLACKLFPDSDLSLKVVGKMAKAVCAEGHN</sequence>
<dbReference type="CDD" id="cd00207">
    <property type="entry name" value="fer2"/>
    <property type="match status" value="1"/>
</dbReference>
<dbReference type="GO" id="GO:0051537">
    <property type="term" value="F:2 iron, 2 sulfur cluster binding"/>
    <property type="evidence" value="ECO:0007669"/>
    <property type="project" value="InterPro"/>
</dbReference>
<feature type="domain" description="2Fe-2S ferredoxin-type" evidence="1">
    <location>
        <begin position="3"/>
        <end position="96"/>
    </location>
</feature>
<dbReference type="InterPro" id="IPR012675">
    <property type="entry name" value="Beta-grasp_dom_sf"/>
</dbReference>
<dbReference type="KEGG" id="thu:AC731_001755"/>
<dbReference type="RefSeq" id="WP_004252829.1">
    <property type="nucleotide sequence ID" value="NZ_CP014646.1"/>
</dbReference>
<evidence type="ECO:0000313" key="2">
    <source>
        <dbReference type="EMBL" id="AMO35781.1"/>
    </source>
</evidence>
<dbReference type="EMBL" id="CP014646">
    <property type="protein sequence ID" value="AMO35781.1"/>
    <property type="molecule type" value="Genomic_DNA"/>
</dbReference>
<dbReference type="InterPro" id="IPR006058">
    <property type="entry name" value="2Fe2S_fd_BS"/>
</dbReference>
<evidence type="ECO:0000313" key="3">
    <source>
        <dbReference type="Proteomes" id="UP000036902"/>
    </source>
</evidence>
<dbReference type="AlphaFoldDB" id="A0A140IDF6"/>
<dbReference type="STRING" id="1134435.AC731_001755"/>
<dbReference type="InterPro" id="IPR001041">
    <property type="entry name" value="2Fe-2S_ferredoxin-type"/>
</dbReference>
<name>A0A140IDF6_9RHOO</name>